<evidence type="ECO:0000256" key="5">
    <source>
        <dbReference type="ARBA" id="ARBA00023163"/>
    </source>
</evidence>
<dbReference type="EMBL" id="KN714666">
    <property type="protein sequence ID" value="KUI52814.1"/>
    <property type="molecule type" value="Genomic_DNA"/>
</dbReference>
<evidence type="ECO:0000256" key="4">
    <source>
        <dbReference type="ARBA" id="ARBA00023015"/>
    </source>
</evidence>
<dbReference type="GO" id="GO:0016592">
    <property type="term" value="C:mediator complex"/>
    <property type="evidence" value="ECO:0007669"/>
    <property type="project" value="InterPro"/>
</dbReference>
<dbReference type="GO" id="GO:0006357">
    <property type="term" value="P:regulation of transcription by RNA polymerase II"/>
    <property type="evidence" value="ECO:0007669"/>
    <property type="project" value="InterPro"/>
</dbReference>
<accession>A0A194UMC5</accession>
<evidence type="ECO:0000256" key="7">
    <source>
        <dbReference type="ARBA" id="ARBA00031259"/>
    </source>
</evidence>
<comment type="similarity">
    <text evidence="2 8">Belongs to the Mediator complex subunit 6 family.</text>
</comment>
<proteinExistence type="inferred from homology"/>
<evidence type="ECO:0000256" key="6">
    <source>
        <dbReference type="ARBA" id="ARBA00023242"/>
    </source>
</evidence>
<dbReference type="GO" id="GO:0003712">
    <property type="term" value="F:transcription coregulator activity"/>
    <property type="evidence" value="ECO:0007669"/>
    <property type="project" value="InterPro"/>
</dbReference>
<dbReference type="OrthoDB" id="344220at2759"/>
<name>A0A194UMC5_CYTMA</name>
<dbReference type="InterPro" id="IPR038566">
    <property type="entry name" value="Mediator_Med6_sf"/>
</dbReference>
<dbReference type="Gene3D" id="3.10.450.580">
    <property type="entry name" value="Mediator complex, subunit Med6"/>
    <property type="match status" value="1"/>
</dbReference>
<keyword evidence="5 8" id="KW-0804">Transcription</keyword>
<evidence type="ECO:0000256" key="9">
    <source>
        <dbReference type="SAM" id="MobiDB-lite"/>
    </source>
</evidence>
<evidence type="ECO:0000313" key="10">
    <source>
        <dbReference type="EMBL" id="KUI52814.1"/>
    </source>
</evidence>
<organism evidence="10 11">
    <name type="scientific">Cytospora mali</name>
    <name type="common">Apple Valsa canker fungus</name>
    <name type="synonym">Valsa mali</name>
    <dbReference type="NCBI Taxonomy" id="578113"/>
    <lineage>
        <taxon>Eukaryota</taxon>
        <taxon>Fungi</taxon>
        <taxon>Dikarya</taxon>
        <taxon>Ascomycota</taxon>
        <taxon>Pezizomycotina</taxon>
        <taxon>Sordariomycetes</taxon>
        <taxon>Sordariomycetidae</taxon>
        <taxon>Diaporthales</taxon>
        <taxon>Cytosporaceae</taxon>
        <taxon>Cytospora</taxon>
    </lineage>
</organism>
<dbReference type="AlphaFoldDB" id="A0A194UMC5"/>
<keyword evidence="8" id="KW-0010">Activator</keyword>
<evidence type="ECO:0000256" key="1">
    <source>
        <dbReference type="ARBA" id="ARBA00004123"/>
    </source>
</evidence>
<evidence type="ECO:0000256" key="3">
    <source>
        <dbReference type="ARBA" id="ARBA00020634"/>
    </source>
</evidence>
<keyword evidence="11" id="KW-1185">Reference proteome</keyword>
<comment type="subunit">
    <text evidence="8">Component of the Mediator complex.</text>
</comment>
<dbReference type="STRING" id="694573.A0A194UMC5"/>
<gene>
    <name evidence="8" type="primary">MED6</name>
    <name evidence="10" type="ORF">VP1G_00121</name>
</gene>
<dbReference type="Proteomes" id="UP000078576">
    <property type="component" value="Unassembled WGS sequence"/>
</dbReference>
<evidence type="ECO:0000256" key="2">
    <source>
        <dbReference type="ARBA" id="ARBA00007526"/>
    </source>
</evidence>
<evidence type="ECO:0000256" key="8">
    <source>
        <dbReference type="RuleBase" id="RU364143"/>
    </source>
</evidence>
<keyword evidence="4 8" id="KW-0805">Transcription regulation</keyword>
<comment type="function">
    <text evidence="8">Component of the Mediator complex, a coactivator involved in the regulated transcription of nearly all RNA polymerase II-dependent genes. Mediator functions as a bridge to convey information from gene-specific regulatory proteins to the basal RNA polymerase II transcription machinery. Mediator is recruited to promoters by direct interactions with regulatory proteins and serves as a scaffold for the assembly of a functional preinitiation complex with RNA polymerase II and the general transcription factors.</text>
</comment>
<comment type="subcellular location">
    <subcellularLocation>
        <location evidence="1 8">Nucleus</location>
    </subcellularLocation>
</comment>
<reference evidence="11" key="1">
    <citation type="submission" date="2014-12" db="EMBL/GenBank/DDBJ databases">
        <title>Genome Sequence of Valsa Canker Pathogens Uncovers a Specific Adaption of Colonization on Woody Bark.</title>
        <authorList>
            <person name="Yin Z."/>
            <person name="Liu H."/>
            <person name="Gao X."/>
            <person name="Li Z."/>
            <person name="Song N."/>
            <person name="Ke X."/>
            <person name="Dai Q."/>
            <person name="Wu Y."/>
            <person name="Sun Y."/>
            <person name="Xu J.-R."/>
            <person name="Kang Z.K."/>
            <person name="Wang L."/>
            <person name="Huang L."/>
        </authorList>
    </citation>
    <scope>NUCLEOTIDE SEQUENCE [LARGE SCALE GENOMIC DNA]</scope>
    <source>
        <strain evidence="11">SXYL134</strain>
    </source>
</reference>
<protein>
    <recommendedName>
        <fullName evidence="3 8">Mediator of RNA polymerase II transcription subunit 6</fullName>
    </recommendedName>
    <alternativeName>
        <fullName evidence="7 8">Mediator complex subunit 6</fullName>
    </alternativeName>
</protein>
<feature type="region of interest" description="Disordered" evidence="9">
    <location>
        <begin position="262"/>
        <end position="321"/>
    </location>
</feature>
<dbReference type="InterPro" id="IPR007018">
    <property type="entry name" value="Mediator_Med6"/>
</dbReference>
<dbReference type="Pfam" id="PF04934">
    <property type="entry name" value="Med6"/>
    <property type="match status" value="1"/>
</dbReference>
<sequence>MGSTTKEAPLDEIQWRNPAFLMHNGPLHNNTVLIYFADSPFHDRTSNNATILAQSLYNPNLAQVVATREAFEARLKSMAGLEYIVAEQPRETGPGQGTGVWVIRKQTRRKRPGADDEITVHQDYFIVGDNVYIAPTFADIMSSRLATMSHAIGKIFENSNSIQKWTPARGHVYTTPQIPRATTLEPKEATPMPEGSGGRAGQPPTKTATEAEQLARLAEESFSIHMKYGGDYMDEIPITGAPGNFHFASTGRNDKLAVPQVQPQPVKPPVLPPLNTKAAEAVLAKDAKKTKSPKPGAGGRSKDRRKSKGGAGMMTGTPTPS</sequence>
<feature type="region of interest" description="Disordered" evidence="9">
    <location>
        <begin position="179"/>
        <end position="210"/>
    </location>
</feature>
<keyword evidence="6 8" id="KW-0539">Nucleus</keyword>
<dbReference type="PANTHER" id="PTHR13104">
    <property type="entry name" value="MED-6-RELATED"/>
    <property type="match status" value="1"/>
</dbReference>
<evidence type="ECO:0000313" key="11">
    <source>
        <dbReference type="Proteomes" id="UP000078576"/>
    </source>
</evidence>